<dbReference type="Proteomes" id="UP000236161">
    <property type="component" value="Unassembled WGS sequence"/>
</dbReference>
<keyword evidence="1" id="KW-0472">Membrane</keyword>
<proteinExistence type="predicted"/>
<evidence type="ECO:0000256" key="1">
    <source>
        <dbReference type="SAM" id="Phobius"/>
    </source>
</evidence>
<name>A0A2I0BDB3_9ASPA</name>
<organism evidence="2 3">
    <name type="scientific">Apostasia shenzhenica</name>
    <dbReference type="NCBI Taxonomy" id="1088818"/>
    <lineage>
        <taxon>Eukaryota</taxon>
        <taxon>Viridiplantae</taxon>
        <taxon>Streptophyta</taxon>
        <taxon>Embryophyta</taxon>
        <taxon>Tracheophyta</taxon>
        <taxon>Spermatophyta</taxon>
        <taxon>Magnoliopsida</taxon>
        <taxon>Liliopsida</taxon>
        <taxon>Asparagales</taxon>
        <taxon>Orchidaceae</taxon>
        <taxon>Apostasioideae</taxon>
        <taxon>Apostasia</taxon>
    </lineage>
</organism>
<evidence type="ECO:0000313" key="3">
    <source>
        <dbReference type="Proteomes" id="UP000236161"/>
    </source>
</evidence>
<dbReference type="AlphaFoldDB" id="A0A2I0BDB3"/>
<keyword evidence="1" id="KW-0812">Transmembrane</keyword>
<protein>
    <submittedName>
        <fullName evidence="2">Uncharacterized protein</fullName>
    </submittedName>
</protein>
<feature type="transmembrane region" description="Helical" evidence="1">
    <location>
        <begin position="29"/>
        <end position="54"/>
    </location>
</feature>
<keyword evidence="3" id="KW-1185">Reference proteome</keyword>
<dbReference type="EMBL" id="KZ451889">
    <property type="protein sequence ID" value="PKA65784.1"/>
    <property type="molecule type" value="Genomic_DNA"/>
</dbReference>
<gene>
    <name evidence="2" type="ORF">AXF42_Ash017309</name>
</gene>
<accession>A0A2I0BDB3</accession>
<sequence length="56" mass="6167">MFEELSSTHSPPSTAVAMYGSPALGLTRLLRYLNCFSLIYILLCMLAVGGFCWIHA</sequence>
<evidence type="ECO:0000313" key="2">
    <source>
        <dbReference type="EMBL" id="PKA65784.1"/>
    </source>
</evidence>
<keyword evidence="1" id="KW-1133">Transmembrane helix</keyword>
<reference evidence="2 3" key="1">
    <citation type="journal article" date="2017" name="Nature">
        <title>The Apostasia genome and the evolution of orchids.</title>
        <authorList>
            <person name="Zhang G.Q."/>
            <person name="Liu K.W."/>
            <person name="Li Z."/>
            <person name="Lohaus R."/>
            <person name="Hsiao Y.Y."/>
            <person name="Niu S.C."/>
            <person name="Wang J.Y."/>
            <person name="Lin Y.C."/>
            <person name="Xu Q."/>
            <person name="Chen L.J."/>
            <person name="Yoshida K."/>
            <person name="Fujiwara S."/>
            <person name="Wang Z.W."/>
            <person name="Zhang Y.Q."/>
            <person name="Mitsuda N."/>
            <person name="Wang M."/>
            <person name="Liu G.H."/>
            <person name="Pecoraro L."/>
            <person name="Huang H.X."/>
            <person name="Xiao X.J."/>
            <person name="Lin M."/>
            <person name="Wu X.Y."/>
            <person name="Wu W.L."/>
            <person name="Chen Y.Y."/>
            <person name="Chang S.B."/>
            <person name="Sakamoto S."/>
            <person name="Ohme-Takagi M."/>
            <person name="Yagi M."/>
            <person name="Zeng S.J."/>
            <person name="Shen C.Y."/>
            <person name="Yeh C.M."/>
            <person name="Luo Y.B."/>
            <person name="Tsai W.C."/>
            <person name="Van de Peer Y."/>
            <person name="Liu Z.J."/>
        </authorList>
    </citation>
    <scope>NUCLEOTIDE SEQUENCE [LARGE SCALE GENOMIC DNA]</scope>
    <source>
        <strain evidence="3">cv. Shenzhen</strain>
        <tissue evidence="2">Stem</tissue>
    </source>
</reference>